<organism evidence="3 4">
    <name type="scientific">Rhipicephalus microplus</name>
    <name type="common">Cattle tick</name>
    <name type="synonym">Boophilus microplus</name>
    <dbReference type="NCBI Taxonomy" id="6941"/>
    <lineage>
        <taxon>Eukaryota</taxon>
        <taxon>Metazoa</taxon>
        <taxon>Ecdysozoa</taxon>
        <taxon>Arthropoda</taxon>
        <taxon>Chelicerata</taxon>
        <taxon>Arachnida</taxon>
        <taxon>Acari</taxon>
        <taxon>Parasitiformes</taxon>
        <taxon>Ixodida</taxon>
        <taxon>Ixodoidea</taxon>
        <taxon>Ixodidae</taxon>
        <taxon>Rhipicephalinae</taxon>
        <taxon>Rhipicephalus</taxon>
        <taxon>Boophilus</taxon>
    </lineage>
</organism>
<reference evidence="3" key="1">
    <citation type="journal article" date="2020" name="Cell">
        <title>Large-Scale Comparative Analyses of Tick Genomes Elucidate Their Genetic Diversity and Vector Capacities.</title>
        <authorList>
            <consortium name="Tick Genome and Microbiome Consortium (TIGMIC)"/>
            <person name="Jia N."/>
            <person name="Wang J."/>
            <person name="Shi W."/>
            <person name="Du L."/>
            <person name="Sun Y."/>
            <person name="Zhan W."/>
            <person name="Jiang J.F."/>
            <person name="Wang Q."/>
            <person name="Zhang B."/>
            <person name="Ji P."/>
            <person name="Bell-Sakyi L."/>
            <person name="Cui X.M."/>
            <person name="Yuan T.T."/>
            <person name="Jiang B.G."/>
            <person name="Yang W.F."/>
            <person name="Lam T.T."/>
            <person name="Chang Q.C."/>
            <person name="Ding S.J."/>
            <person name="Wang X.J."/>
            <person name="Zhu J.G."/>
            <person name="Ruan X.D."/>
            <person name="Zhao L."/>
            <person name="Wei J.T."/>
            <person name="Ye R.Z."/>
            <person name="Que T.C."/>
            <person name="Du C.H."/>
            <person name="Zhou Y.H."/>
            <person name="Cheng J.X."/>
            <person name="Dai P.F."/>
            <person name="Guo W.B."/>
            <person name="Han X.H."/>
            <person name="Huang E.J."/>
            <person name="Li L.F."/>
            <person name="Wei W."/>
            <person name="Gao Y.C."/>
            <person name="Liu J.Z."/>
            <person name="Shao H.Z."/>
            <person name="Wang X."/>
            <person name="Wang C.C."/>
            <person name="Yang T.C."/>
            <person name="Huo Q.B."/>
            <person name="Li W."/>
            <person name="Chen H.Y."/>
            <person name="Chen S.E."/>
            <person name="Zhou L.G."/>
            <person name="Ni X.B."/>
            <person name="Tian J.H."/>
            <person name="Sheng Y."/>
            <person name="Liu T."/>
            <person name="Pan Y.S."/>
            <person name="Xia L.Y."/>
            <person name="Li J."/>
            <person name="Zhao F."/>
            <person name="Cao W.C."/>
        </authorList>
    </citation>
    <scope>NUCLEOTIDE SEQUENCE</scope>
    <source>
        <strain evidence="3">Rmic-2018</strain>
    </source>
</reference>
<evidence type="ECO:0000256" key="1">
    <source>
        <dbReference type="SAM" id="MobiDB-lite"/>
    </source>
</evidence>
<accession>A0A9J6D3C5</accession>
<dbReference type="AlphaFoldDB" id="A0A9J6D3C5"/>
<dbReference type="EMBL" id="JABSTU010000038">
    <property type="protein sequence ID" value="KAH8001178.1"/>
    <property type="molecule type" value="Genomic_DNA"/>
</dbReference>
<dbReference type="Proteomes" id="UP000821866">
    <property type="component" value="Unassembled WGS sequence"/>
</dbReference>
<keyword evidence="4" id="KW-1185">Reference proteome</keyword>
<proteinExistence type="predicted"/>
<sequence>MDSTRLRSIRAAAFLIAACALASPLDPTGAVPSGYHVIRLQGENAIRNLMLLYDDVIQALASIELLPWIDECTCAILHGDLTLLLHLPAVFVILRLLLKILSEIVAGAPPSSHQEEVEPYRRYLTAFTDTEEDARLMLRRRSRYSPGRKQRDAELYKQRNEEHLSALRRESQSPPGHKTPDDEVVAARVIQRWVRTTFQPWMAVRRILRSPDLAANCTDRDAGAVEVTLVDHDFMSAIEQLSEHPLVEVEMNGIGMAPDAPRLDLDVNGTSSHGFPRRRGAATMSSSHIFPRKSHSDGRVLEETSPVLQATPTAPPEAIRQ</sequence>
<feature type="signal peptide" evidence="2">
    <location>
        <begin position="1"/>
        <end position="22"/>
    </location>
</feature>
<keyword evidence="2" id="KW-0732">Signal</keyword>
<evidence type="ECO:0000313" key="3">
    <source>
        <dbReference type="EMBL" id="KAH8001178.1"/>
    </source>
</evidence>
<evidence type="ECO:0000256" key="2">
    <source>
        <dbReference type="SAM" id="SignalP"/>
    </source>
</evidence>
<feature type="region of interest" description="Disordered" evidence="1">
    <location>
        <begin position="269"/>
        <end position="321"/>
    </location>
</feature>
<evidence type="ECO:0000313" key="4">
    <source>
        <dbReference type="Proteomes" id="UP000821866"/>
    </source>
</evidence>
<name>A0A9J6D3C5_RHIMP</name>
<reference evidence="3" key="2">
    <citation type="submission" date="2021-09" db="EMBL/GenBank/DDBJ databases">
        <authorList>
            <person name="Jia N."/>
            <person name="Wang J."/>
            <person name="Shi W."/>
            <person name="Du L."/>
            <person name="Sun Y."/>
            <person name="Zhan W."/>
            <person name="Jiang J."/>
            <person name="Wang Q."/>
            <person name="Zhang B."/>
            <person name="Ji P."/>
            <person name="Sakyi L.B."/>
            <person name="Cui X."/>
            <person name="Yuan T."/>
            <person name="Jiang B."/>
            <person name="Yang W."/>
            <person name="Lam T.T.-Y."/>
            <person name="Chang Q."/>
            <person name="Ding S."/>
            <person name="Wang X."/>
            <person name="Zhu J."/>
            <person name="Ruan X."/>
            <person name="Zhao L."/>
            <person name="Wei J."/>
            <person name="Que T."/>
            <person name="Du C."/>
            <person name="Cheng J."/>
            <person name="Dai P."/>
            <person name="Han X."/>
            <person name="Huang E."/>
            <person name="Gao Y."/>
            <person name="Liu J."/>
            <person name="Shao H."/>
            <person name="Ye R."/>
            <person name="Li L."/>
            <person name="Wei W."/>
            <person name="Wang X."/>
            <person name="Wang C."/>
            <person name="Huo Q."/>
            <person name="Li W."/>
            <person name="Guo W."/>
            <person name="Chen H."/>
            <person name="Chen S."/>
            <person name="Zhou L."/>
            <person name="Zhou L."/>
            <person name="Ni X."/>
            <person name="Tian J."/>
            <person name="Zhou Y."/>
            <person name="Sheng Y."/>
            <person name="Liu T."/>
            <person name="Pan Y."/>
            <person name="Xia L."/>
            <person name="Li J."/>
            <person name="Zhao F."/>
            <person name="Cao W."/>
        </authorList>
    </citation>
    <scope>NUCLEOTIDE SEQUENCE</scope>
    <source>
        <strain evidence="3">Rmic-2018</strain>
        <tissue evidence="3">Larvae</tissue>
    </source>
</reference>
<protein>
    <submittedName>
        <fullName evidence="3">Uncharacterized protein</fullName>
    </submittedName>
</protein>
<comment type="caution">
    <text evidence="3">The sequence shown here is derived from an EMBL/GenBank/DDBJ whole genome shotgun (WGS) entry which is preliminary data.</text>
</comment>
<feature type="chain" id="PRO_5039911146" evidence="2">
    <location>
        <begin position="23"/>
        <end position="321"/>
    </location>
</feature>
<gene>
    <name evidence="3" type="ORF">HPB51_026315</name>
</gene>